<reference evidence="2" key="1">
    <citation type="submission" date="2017-08" db="EMBL/GenBank/DDBJ databases">
        <title>A dynamic microbial community with high functional redundancy inhabits the cold, oxic subseafloor aquifer.</title>
        <authorList>
            <person name="Tully B.J."/>
            <person name="Wheat C.G."/>
            <person name="Glazer B.T."/>
            <person name="Huber J.A."/>
        </authorList>
    </citation>
    <scope>NUCLEOTIDE SEQUENCE [LARGE SCALE GENOMIC DNA]</scope>
</reference>
<organism evidence="1 2">
    <name type="scientific">Aerophobetes bacterium</name>
    <dbReference type="NCBI Taxonomy" id="2030807"/>
    <lineage>
        <taxon>Bacteria</taxon>
        <taxon>Candidatus Aerophobota</taxon>
    </lineage>
</organism>
<evidence type="ECO:0000313" key="2">
    <source>
        <dbReference type="Proteomes" id="UP000217838"/>
    </source>
</evidence>
<dbReference type="AlphaFoldDB" id="A0A2A4YI74"/>
<gene>
    <name evidence="1" type="ORF">COB11_03750</name>
</gene>
<comment type="caution">
    <text evidence="1">The sequence shown here is derived from an EMBL/GenBank/DDBJ whole genome shotgun (WGS) entry which is preliminary data.</text>
</comment>
<protein>
    <submittedName>
        <fullName evidence="1">Uncharacterized protein</fullName>
    </submittedName>
</protein>
<dbReference type="EMBL" id="NVUU01000037">
    <property type="protein sequence ID" value="PCI94538.1"/>
    <property type="molecule type" value="Genomic_DNA"/>
</dbReference>
<proteinExistence type="predicted"/>
<evidence type="ECO:0000313" key="1">
    <source>
        <dbReference type="EMBL" id="PCI94538.1"/>
    </source>
</evidence>
<name>A0A2A4YI74_UNCAE</name>
<accession>A0A2A4YI74</accession>
<dbReference type="Proteomes" id="UP000217838">
    <property type="component" value="Unassembled WGS sequence"/>
</dbReference>
<sequence>MHQKRPTSGFTPLLLTLAILVCCIGCSRTDSWRNSSIKTGNKEFDSSKLIYPASNYTHDFQLEFLYSENSLKGYINLYSNKAPIHADDSELAMLKFIVNGNRYETIVDRLSGGQRVRLPADALALLINLLEKHSEVTVFFKEGVKFNISTYSFKNHFKSLKAKPLLFIPNDPIGIAL</sequence>